<feature type="compositionally biased region" description="Basic and acidic residues" evidence="1">
    <location>
        <begin position="25"/>
        <end position="39"/>
    </location>
</feature>
<keyword evidence="4" id="KW-1185">Reference proteome</keyword>
<feature type="compositionally biased region" description="Basic and acidic residues" evidence="1">
    <location>
        <begin position="1"/>
        <end position="17"/>
    </location>
</feature>
<keyword evidence="2" id="KW-0472">Membrane</keyword>
<keyword evidence="2" id="KW-1133">Transmembrane helix</keyword>
<evidence type="ECO:0000256" key="2">
    <source>
        <dbReference type="SAM" id="Phobius"/>
    </source>
</evidence>
<dbReference type="EMBL" id="JBCGBO010000025">
    <property type="protein sequence ID" value="KAK9175030.1"/>
    <property type="molecule type" value="Genomic_DNA"/>
</dbReference>
<gene>
    <name evidence="3" type="ORF">WN944_027035</name>
</gene>
<dbReference type="Proteomes" id="UP001428341">
    <property type="component" value="Unassembled WGS sequence"/>
</dbReference>
<protein>
    <submittedName>
        <fullName evidence="3">Uncharacterized protein</fullName>
    </submittedName>
</protein>
<evidence type="ECO:0000256" key="1">
    <source>
        <dbReference type="SAM" id="MobiDB-lite"/>
    </source>
</evidence>
<reference evidence="3 4" key="1">
    <citation type="submission" date="2024-05" db="EMBL/GenBank/DDBJ databases">
        <title>Haplotype-resolved chromosome-level genome assembly of Huyou (Citrus changshanensis).</title>
        <authorList>
            <person name="Miao C."/>
            <person name="Chen W."/>
            <person name="Wu Y."/>
            <person name="Wang L."/>
            <person name="Zhao S."/>
            <person name="Grierson D."/>
            <person name="Xu C."/>
            <person name="Chen K."/>
        </authorList>
    </citation>
    <scope>NUCLEOTIDE SEQUENCE [LARGE SCALE GENOMIC DNA]</scope>
    <source>
        <strain evidence="3">01-14</strain>
        <tissue evidence="3">Leaf</tissue>
    </source>
</reference>
<evidence type="ECO:0000313" key="4">
    <source>
        <dbReference type="Proteomes" id="UP001428341"/>
    </source>
</evidence>
<sequence length="100" mass="11203">MGNRFRESSGLKDRSMEESTVIEQNGDKYGRKRRDVSSKDEYSKIVSRLQSFGSQDNIREMDDSRCVKSSLLVVIVVGLNSINGSMIRVLLHYLIDGGSG</sequence>
<organism evidence="3 4">
    <name type="scientific">Citrus x changshan-huyou</name>
    <dbReference type="NCBI Taxonomy" id="2935761"/>
    <lineage>
        <taxon>Eukaryota</taxon>
        <taxon>Viridiplantae</taxon>
        <taxon>Streptophyta</taxon>
        <taxon>Embryophyta</taxon>
        <taxon>Tracheophyta</taxon>
        <taxon>Spermatophyta</taxon>
        <taxon>Magnoliopsida</taxon>
        <taxon>eudicotyledons</taxon>
        <taxon>Gunneridae</taxon>
        <taxon>Pentapetalae</taxon>
        <taxon>rosids</taxon>
        <taxon>malvids</taxon>
        <taxon>Sapindales</taxon>
        <taxon>Rutaceae</taxon>
        <taxon>Aurantioideae</taxon>
        <taxon>Citrus</taxon>
    </lineage>
</organism>
<accession>A0AAP0LK18</accession>
<feature type="transmembrane region" description="Helical" evidence="2">
    <location>
        <begin position="71"/>
        <end position="95"/>
    </location>
</feature>
<dbReference type="AlphaFoldDB" id="A0AAP0LK18"/>
<proteinExistence type="predicted"/>
<feature type="region of interest" description="Disordered" evidence="1">
    <location>
        <begin position="1"/>
        <end position="39"/>
    </location>
</feature>
<comment type="caution">
    <text evidence="3">The sequence shown here is derived from an EMBL/GenBank/DDBJ whole genome shotgun (WGS) entry which is preliminary data.</text>
</comment>
<evidence type="ECO:0000313" key="3">
    <source>
        <dbReference type="EMBL" id="KAK9175030.1"/>
    </source>
</evidence>
<keyword evidence="2" id="KW-0812">Transmembrane</keyword>
<name>A0AAP0LK18_9ROSI</name>